<dbReference type="EMBL" id="MU971553">
    <property type="protein sequence ID" value="KAK9233905.1"/>
    <property type="molecule type" value="Genomic_DNA"/>
</dbReference>
<accession>A0ACC3SQH4</accession>
<evidence type="ECO:0000313" key="1">
    <source>
        <dbReference type="EMBL" id="KAK9233905.1"/>
    </source>
</evidence>
<proteinExistence type="predicted"/>
<protein>
    <submittedName>
        <fullName evidence="1">Uncharacterized protein</fullName>
    </submittedName>
</protein>
<keyword evidence="2" id="KW-1185">Reference proteome</keyword>
<dbReference type="Proteomes" id="UP001433508">
    <property type="component" value="Unassembled WGS sequence"/>
</dbReference>
<comment type="caution">
    <text evidence="1">The sequence shown here is derived from an EMBL/GenBank/DDBJ whole genome shotgun (WGS) entry which is preliminary data.</text>
</comment>
<evidence type="ECO:0000313" key="2">
    <source>
        <dbReference type="Proteomes" id="UP001433508"/>
    </source>
</evidence>
<organism evidence="1 2">
    <name type="scientific">Lipomyces kononenkoae</name>
    <name type="common">Yeast</name>
    <dbReference type="NCBI Taxonomy" id="34357"/>
    <lineage>
        <taxon>Eukaryota</taxon>
        <taxon>Fungi</taxon>
        <taxon>Dikarya</taxon>
        <taxon>Ascomycota</taxon>
        <taxon>Saccharomycotina</taxon>
        <taxon>Lipomycetes</taxon>
        <taxon>Lipomycetales</taxon>
        <taxon>Lipomycetaceae</taxon>
        <taxon>Lipomyces</taxon>
    </lineage>
</organism>
<reference evidence="2" key="1">
    <citation type="journal article" date="2024" name="Front. Bioeng. Biotechnol.">
        <title>Genome-scale model development and genomic sequencing of the oleaginous clade Lipomyces.</title>
        <authorList>
            <person name="Czajka J.J."/>
            <person name="Han Y."/>
            <person name="Kim J."/>
            <person name="Mondo S.J."/>
            <person name="Hofstad B.A."/>
            <person name="Robles A."/>
            <person name="Haridas S."/>
            <person name="Riley R."/>
            <person name="LaButti K."/>
            <person name="Pangilinan J."/>
            <person name="Andreopoulos W."/>
            <person name="Lipzen A."/>
            <person name="Yan J."/>
            <person name="Wang M."/>
            <person name="Ng V."/>
            <person name="Grigoriev I.V."/>
            <person name="Spatafora J.W."/>
            <person name="Magnuson J.K."/>
            <person name="Baker S.E."/>
            <person name="Pomraning K.R."/>
        </authorList>
    </citation>
    <scope>NUCLEOTIDE SEQUENCE [LARGE SCALE GENOMIC DNA]</scope>
    <source>
        <strain evidence="2">CBS 7786</strain>
    </source>
</reference>
<name>A0ACC3SQH4_LIPKO</name>
<sequence length="186" mass="21095">MNIENFTYHSFQDGRLVTRSAPPARSRQRKQFSCIECHRQKIKCDRGRPCHKCIASGQRELCRYKSSLLTTTGQLLPREVRNQTPLHSELYQRVIPSTATINDAHQPMFRSDTHADVSWGSTPPYESVVSAKQADRGPQFALYRQGKARFKGPTHWSLLAKEFKELTPFGSAQVIFQASPACLLSS</sequence>
<gene>
    <name evidence="1" type="ORF">V1525DRAFT_108112</name>
</gene>